<reference evidence="7" key="1">
    <citation type="submission" date="2021-01" db="EMBL/GenBank/DDBJ databases">
        <authorList>
            <person name="Corre E."/>
            <person name="Pelletier E."/>
            <person name="Niang G."/>
            <person name="Scheremetjew M."/>
            <person name="Finn R."/>
            <person name="Kale V."/>
            <person name="Holt S."/>
            <person name="Cochrane G."/>
            <person name="Meng A."/>
            <person name="Brown T."/>
            <person name="Cohen L."/>
        </authorList>
    </citation>
    <scope>NUCLEOTIDE SEQUENCE</scope>
    <source>
        <strain evidence="7">CCMP1452</strain>
    </source>
</reference>
<evidence type="ECO:0000256" key="5">
    <source>
        <dbReference type="RuleBase" id="RU364055"/>
    </source>
</evidence>
<dbReference type="InterPro" id="IPR000089">
    <property type="entry name" value="Biotin_lipoyl"/>
</dbReference>
<gene>
    <name evidence="7" type="ORF">EANT1437_LOCUS11580</name>
</gene>
<dbReference type="InterPro" id="IPR003016">
    <property type="entry name" value="2-oxoA_DH_lipoyl-BS"/>
</dbReference>
<evidence type="ECO:0000256" key="3">
    <source>
        <dbReference type="ARBA" id="ARBA00022946"/>
    </source>
</evidence>
<dbReference type="InterPro" id="IPR011053">
    <property type="entry name" value="Single_hybrid_motif"/>
</dbReference>
<dbReference type="PANTHER" id="PTHR11715">
    <property type="entry name" value="GLYCINE CLEAVAGE SYSTEM H PROTEIN"/>
    <property type="match status" value="1"/>
</dbReference>
<dbReference type="EMBL" id="HBHI01022519">
    <property type="protein sequence ID" value="CAD9687975.1"/>
    <property type="molecule type" value="Transcribed_RNA"/>
</dbReference>
<organism evidence="7">
    <name type="scientific">Eucampia antarctica</name>
    <dbReference type="NCBI Taxonomy" id="49252"/>
    <lineage>
        <taxon>Eukaryota</taxon>
        <taxon>Sar</taxon>
        <taxon>Stramenopiles</taxon>
        <taxon>Ochrophyta</taxon>
        <taxon>Bacillariophyta</taxon>
        <taxon>Mediophyceae</taxon>
        <taxon>Biddulphiophycidae</taxon>
        <taxon>Hemiaulales</taxon>
        <taxon>Hemiaulaceae</taxon>
        <taxon>Eucampia</taxon>
    </lineage>
</organism>
<evidence type="ECO:0000259" key="6">
    <source>
        <dbReference type="PROSITE" id="PS50968"/>
    </source>
</evidence>
<dbReference type="PROSITE" id="PS00189">
    <property type="entry name" value="LIPOYL"/>
    <property type="match status" value="1"/>
</dbReference>
<dbReference type="InterPro" id="IPR017453">
    <property type="entry name" value="GCV_H_sub"/>
</dbReference>
<comment type="similarity">
    <text evidence="1 5">Belongs to the GcvH family.</text>
</comment>
<feature type="modified residue" description="N6-lipoyllysine" evidence="4">
    <location>
        <position position="95"/>
    </location>
</feature>
<comment type="subunit">
    <text evidence="5">The glycine cleavage system is composed of four proteins: P, T, L and H.</text>
</comment>
<dbReference type="GO" id="GO:0005960">
    <property type="term" value="C:glycine cleavage complex"/>
    <property type="evidence" value="ECO:0007669"/>
    <property type="project" value="UniProtKB-UniRule"/>
</dbReference>
<keyword evidence="2 4" id="KW-0450">Lipoyl</keyword>
<dbReference type="GO" id="GO:0019464">
    <property type="term" value="P:glycine decarboxylation via glycine cleavage system"/>
    <property type="evidence" value="ECO:0007669"/>
    <property type="project" value="UniProtKB-UniRule"/>
</dbReference>
<dbReference type="PANTHER" id="PTHR11715:SF3">
    <property type="entry name" value="GLYCINE CLEAVAGE SYSTEM H PROTEIN-RELATED"/>
    <property type="match status" value="1"/>
</dbReference>
<keyword evidence="3 5" id="KW-0809">Transit peptide</keyword>
<evidence type="ECO:0000256" key="1">
    <source>
        <dbReference type="ARBA" id="ARBA00009249"/>
    </source>
</evidence>
<accession>A0A7S2S3M8</accession>
<dbReference type="PROSITE" id="PS50968">
    <property type="entry name" value="BIOTINYL_LIPOYL"/>
    <property type="match status" value="1"/>
</dbReference>
<feature type="domain" description="Lipoyl-binding" evidence="6">
    <location>
        <begin position="54"/>
        <end position="136"/>
    </location>
</feature>
<evidence type="ECO:0000256" key="2">
    <source>
        <dbReference type="ARBA" id="ARBA00022823"/>
    </source>
</evidence>
<dbReference type="SUPFAM" id="SSF51230">
    <property type="entry name" value="Single hybrid motif"/>
    <property type="match status" value="1"/>
</dbReference>
<protein>
    <recommendedName>
        <fullName evidence="5">Glycine cleavage system H protein</fullName>
    </recommendedName>
</protein>
<dbReference type="InterPro" id="IPR002930">
    <property type="entry name" value="GCV_H"/>
</dbReference>
<comment type="function">
    <text evidence="5">The H protein shuttles the methylamine group of glycine from the P protein to the T protein.</text>
</comment>
<keyword evidence="5" id="KW-0496">Mitochondrion</keyword>
<sequence>MASATLLVRSVARRSMMVGQCIHNMQGAAPSVGAVRFSSYYTPAHEYAKVEGKVATVGITDFAQAALGDIVFVDLPDVGDDFEKGDSFGSVESVKAASDVYCPIGGTIVEVNESLHDDPGSVNLSPEEDAWFIKLEVDDDSELDDLMSAEDYKDHCEKEAH</sequence>
<evidence type="ECO:0000256" key="4">
    <source>
        <dbReference type="PIRSR" id="PIRSR617453-50"/>
    </source>
</evidence>
<dbReference type="AlphaFoldDB" id="A0A7S2S3M8"/>
<dbReference type="GO" id="GO:0009249">
    <property type="term" value="P:protein lipoylation"/>
    <property type="evidence" value="ECO:0007669"/>
    <property type="project" value="TreeGrafter"/>
</dbReference>
<comment type="subcellular location">
    <subcellularLocation>
        <location evidence="5">Mitochondrion</location>
    </subcellularLocation>
</comment>
<comment type="cofactor">
    <cofactor evidence="5">
        <name>(R)-lipoate</name>
        <dbReference type="ChEBI" id="CHEBI:83088"/>
    </cofactor>
    <text evidence="5">Binds 1 lipoyl cofactor covalently.</text>
</comment>
<dbReference type="HAMAP" id="MF_00272">
    <property type="entry name" value="GcvH"/>
    <property type="match status" value="1"/>
</dbReference>
<proteinExistence type="inferred from homology"/>
<dbReference type="NCBIfam" id="NF002270">
    <property type="entry name" value="PRK01202.1"/>
    <property type="match status" value="1"/>
</dbReference>
<dbReference type="NCBIfam" id="TIGR00527">
    <property type="entry name" value="gcvH"/>
    <property type="match status" value="1"/>
</dbReference>
<dbReference type="CDD" id="cd06848">
    <property type="entry name" value="GCS_H"/>
    <property type="match status" value="1"/>
</dbReference>
<dbReference type="InterPro" id="IPR033753">
    <property type="entry name" value="GCV_H/Fam206"/>
</dbReference>
<evidence type="ECO:0000313" key="7">
    <source>
        <dbReference type="EMBL" id="CAD9687975.1"/>
    </source>
</evidence>
<dbReference type="Pfam" id="PF01597">
    <property type="entry name" value="GCV_H"/>
    <property type="match status" value="1"/>
</dbReference>
<name>A0A7S2S3M8_9STRA</name>
<dbReference type="Gene3D" id="2.40.50.100">
    <property type="match status" value="1"/>
</dbReference>
<dbReference type="GO" id="GO:0005739">
    <property type="term" value="C:mitochondrion"/>
    <property type="evidence" value="ECO:0007669"/>
    <property type="project" value="UniProtKB-SubCell"/>
</dbReference>